<feature type="compositionally biased region" description="Basic and acidic residues" evidence="1">
    <location>
        <begin position="130"/>
        <end position="140"/>
    </location>
</feature>
<dbReference type="EMBL" id="PGCJ01000066">
    <property type="protein sequence ID" value="PLW53185.1"/>
    <property type="molecule type" value="Genomic_DNA"/>
</dbReference>
<sequence length="229" mass="26328">MSRSRLLRSHSSDDILNRALNYSSSLAYDNAYPSSFDYSYPLEYDLGYQSRHDRGFSSPARYNEMEGYESLPASPREGTPQRSSSTHGSDNYRNSNPACPIHGYKRYESPDRYNLDTSSYNSRHNTSRLYEIRPSSRDFSSRYTSSQYGAPEPKSSRDYLQSSSGPRTITHRYPSLSSLKSPFSNTGYYPSIETDYRGRVVNSLLASQSNLQRPKWRRSIIGLNQWGMY</sequence>
<feature type="compositionally biased region" description="Polar residues" evidence="1">
    <location>
        <begin position="158"/>
        <end position="167"/>
    </location>
</feature>
<evidence type="ECO:0000313" key="2">
    <source>
        <dbReference type="EMBL" id="PLW53185.1"/>
    </source>
</evidence>
<gene>
    <name evidence="2" type="ORF">PCANC_09778</name>
</gene>
<evidence type="ECO:0000313" key="3">
    <source>
        <dbReference type="Proteomes" id="UP000235388"/>
    </source>
</evidence>
<proteinExistence type="predicted"/>
<dbReference type="OrthoDB" id="2498032at2759"/>
<name>A0A2N5VT63_9BASI</name>
<feature type="compositionally biased region" description="Polar residues" evidence="1">
    <location>
        <begin position="115"/>
        <end position="128"/>
    </location>
</feature>
<organism evidence="2 3">
    <name type="scientific">Puccinia coronata f. sp. avenae</name>
    <dbReference type="NCBI Taxonomy" id="200324"/>
    <lineage>
        <taxon>Eukaryota</taxon>
        <taxon>Fungi</taxon>
        <taxon>Dikarya</taxon>
        <taxon>Basidiomycota</taxon>
        <taxon>Pucciniomycotina</taxon>
        <taxon>Pucciniomycetes</taxon>
        <taxon>Pucciniales</taxon>
        <taxon>Pucciniaceae</taxon>
        <taxon>Puccinia</taxon>
    </lineage>
</organism>
<evidence type="ECO:0000256" key="1">
    <source>
        <dbReference type="SAM" id="MobiDB-lite"/>
    </source>
</evidence>
<dbReference type="AlphaFoldDB" id="A0A2N5VT63"/>
<reference evidence="2 3" key="1">
    <citation type="submission" date="2017-11" db="EMBL/GenBank/DDBJ databases">
        <title>De novo assembly and phasing of dikaryotic genomes from two isolates of Puccinia coronata f. sp. avenae, the causal agent of oat crown rust.</title>
        <authorList>
            <person name="Miller M.E."/>
            <person name="Zhang Y."/>
            <person name="Omidvar V."/>
            <person name="Sperschneider J."/>
            <person name="Schwessinger B."/>
            <person name="Raley C."/>
            <person name="Palmer J.M."/>
            <person name="Garnica D."/>
            <person name="Upadhyaya N."/>
            <person name="Rathjen J."/>
            <person name="Taylor J.M."/>
            <person name="Park R.F."/>
            <person name="Dodds P.N."/>
            <person name="Hirsch C.D."/>
            <person name="Kianian S.F."/>
            <person name="Figueroa M."/>
        </authorList>
    </citation>
    <scope>NUCLEOTIDE SEQUENCE [LARGE SCALE GENOMIC DNA]</scope>
    <source>
        <strain evidence="2">12NC29</strain>
    </source>
</reference>
<protein>
    <submittedName>
        <fullName evidence="2">Uncharacterized protein</fullName>
    </submittedName>
</protein>
<comment type="caution">
    <text evidence="2">The sequence shown here is derived from an EMBL/GenBank/DDBJ whole genome shotgun (WGS) entry which is preliminary data.</text>
</comment>
<keyword evidence="3" id="KW-1185">Reference proteome</keyword>
<feature type="region of interest" description="Disordered" evidence="1">
    <location>
        <begin position="69"/>
        <end position="172"/>
    </location>
</feature>
<dbReference type="Proteomes" id="UP000235388">
    <property type="component" value="Unassembled WGS sequence"/>
</dbReference>
<feature type="compositionally biased region" description="Polar residues" evidence="1">
    <location>
        <begin position="80"/>
        <end position="97"/>
    </location>
</feature>
<accession>A0A2N5VT63</accession>
<feature type="compositionally biased region" description="Basic and acidic residues" evidence="1">
    <location>
        <begin position="105"/>
        <end position="114"/>
    </location>
</feature>